<dbReference type="InterPro" id="IPR044861">
    <property type="entry name" value="IPNS-like_FE2OG_OXY"/>
</dbReference>
<evidence type="ECO:0000313" key="3">
    <source>
        <dbReference type="EMBL" id="KAF9983324.1"/>
    </source>
</evidence>
<dbReference type="EMBL" id="JAAAHW010003490">
    <property type="protein sequence ID" value="KAF9983324.1"/>
    <property type="molecule type" value="Genomic_DNA"/>
</dbReference>
<evidence type="ECO:0000259" key="2">
    <source>
        <dbReference type="Pfam" id="PF03171"/>
    </source>
</evidence>
<keyword evidence="4" id="KW-1185">Reference proteome</keyword>
<dbReference type="InterPro" id="IPR027443">
    <property type="entry name" value="IPNS-like_sf"/>
</dbReference>
<name>A0A9P6SMS1_9FUNG</name>
<evidence type="ECO:0000256" key="1">
    <source>
        <dbReference type="SAM" id="MobiDB-lite"/>
    </source>
</evidence>
<organism evidence="3 4">
    <name type="scientific">Modicella reniformis</name>
    <dbReference type="NCBI Taxonomy" id="1440133"/>
    <lineage>
        <taxon>Eukaryota</taxon>
        <taxon>Fungi</taxon>
        <taxon>Fungi incertae sedis</taxon>
        <taxon>Mucoromycota</taxon>
        <taxon>Mortierellomycotina</taxon>
        <taxon>Mortierellomycetes</taxon>
        <taxon>Mortierellales</taxon>
        <taxon>Mortierellaceae</taxon>
        <taxon>Modicella</taxon>
    </lineage>
</organism>
<feature type="domain" description="Isopenicillin N synthase-like Fe(2+) 2OG dioxygenase" evidence="2">
    <location>
        <begin position="3"/>
        <end position="60"/>
    </location>
</feature>
<reference evidence="3" key="1">
    <citation type="journal article" date="2020" name="Fungal Divers.">
        <title>Resolving the Mortierellaceae phylogeny through synthesis of multi-gene phylogenetics and phylogenomics.</title>
        <authorList>
            <person name="Vandepol N."/>
            <person name="Liber J."/>
            <person name="Desiro A."/>
            <person name="Na H."/>
            <person name="Kennedy M."/>
            <person name="Barry K."/>
            <person name="Grigoriev I.V."/>
            <person name="Miller A.N."/>
            <person name="O'Donnell K."/>
            <person name="Stajich J.E."/>
            <person name="Bonito G."/>
        </authorList>
    </citation>
    <scope>NUCLEOTIDE SEQUENCE</scope>
    <source>
        <strain evidence="3">MES-2147</strain>
    </source>
</reference>
<dbReference type="Proteomes" id="UP000749646">
    <property type="component" value="Unassembled WGS sequence"/>
</dbReference>
<dbReference type="Pfam" id="PF03171">
    <property type="entry name" value="2OG-FeII_Oxy"/>
    <property type="match status" value="1"/>
</dbReference>
<feature type="region of interest" description="Disordered" evidence="1">
    <location>
        <begin position="89"/>
        <end position="109"/>
    </location>
</feature>
<comment type="caution">
    <text evidence="3">The sequence shown here is derived from an EMBL/GenBank/DDBJ whole genome shotgun (WGS) entry which is preliminary data.</text>
</comment>
<evidence type="ECO:0000313" key="4">
    <source>
        <dbReference type="Proteomes" id="UP000749646"/>
    </source>
</evidence>
<dbReference type="OrthoDB" id="627829at2759"/>
<dbReference type="PANTHER" id="PTHR47990">
    <property type="entry name" value="2-OXOGLUTARATE (2OG) AND FE(II)-DEPENDENT OXYGENASE SUPERFAMILY PROTEIN-RELATED"/>
    <property type="match status" value="1"/>
</dbReference>
<protein>
    <recommendedName>
        <fullName evidence="2">Isopenicillin N synthase-like Fe(2+) 2OG dioxygenase domain-containing protein</fullName>
    </recommendedName>
</protein>
<dbReference type="InterPro" id="IPR050231">
    <property type="entry name" value="Iron_ascorbate_oxido_reductase"/>
</dbReference>
<dbReference type="AlphaFoldDB" id="A0A9P6SMS1"/>
<sequence>TVGLQLFHNNEWHDVPSIENTLVVNGGDYLSLLTRGKLISPLHRVVSNGQEERYSMCCFYYPDYDAKIPLLVQEEARGQAATGRYSLLVDQRSEEDQGTQSAQDGDREDARTVATKLINGEVNFGDYIVGKWTQVYRRGGY</sequence>
<feature type="non-terminal residue" evidence="3">
    <location>
        <position position="1"/>
    </location>
</feature>
<dbReference type="Gene3D" id="2.60.120.330">
    <property type="entry name" value="B-lactam Antibiotic, Isopenicillin N Synthase, Chain"/>
    <property type="match status" value="1"/>
</dbReference>
<gene>
    <name evidence="3" type="ORF">BGZ65_001921</name>
</gene>
<accession>A0A9P6SMS1</accession>
<proteinExistence type="predicted"/>
<dbReference type="SUPFAM" id="SSF51197">
    <property type="entry name" value="Clavaminate synthase-like"/>
    <property type="match status" value="1"/>
</dbReference>